<dbReference type="InterPro" id="IPR037171">
    <property type="entry name" value="NagB/RpiA_transferase-like"/>
</dbReference>
<dbReference type="Proteomes" id="UP000198598">
    <property type="component" value="Unassembled WGS sequence"/>
</dbReference>
<dbReference type="OrthoDB" id="9797223at2"/>
<dbReference type="GO" id="GO:0003700">
    <property type="term" value="F:DNA-binding transcription factor activity"/>
    <property type="evidence" value="ECO:0007669"/>
    <property type="project" value="InterPro"/>
</dbReference>
<dbReference type="PANTHER" id="PTHR30363">
    <property type="entry name" value="HTH-TYPE TRANSCRIPTIONAL REGULATOR SRLR-RELATED"/>
    <property type="match status" value="1"/>
</dbReference>
<reference evidence="5 6" key="1">
    <citation type="submission" date="2016-10" db="EMBL/GenBank/DDBJ databases">
        <authorList>
            <person name="de Groot N.N."/>
        </authorList>
    </citation>
    <scope>NUCLEOTIDE SEQUENCE [LARGE SCALE GENOMIC DNA]</scope>
    <source>
        <strain evidence="5 6">DSM 26130</strain>
    </source>
</reference>
<sequence>MNFQHRKRLIVQTVDERGSIEVSELAALLQTSEMTVRRDLVQLAASGLLYRTRGGAMKVSLATDTHRFANKIAVNPERKDYICQLAANEIQEGDVIFMDCGSTVFRLCQFIRNKRITVVTNSLPIVAELMSSEVTINLVGGEVDKERQAVHGLIAEEHMARYRANRAFVGIDGISLQHGLSANSEKEASTTLAIARQSDKVYLLCDSSKLETNKYLYFAPLSLFNVLITDNEAPSEVVAAYRDAGVTLIN</sequence>
<keyword evidence="1" id="KW-0805">Transcription regulation</keyword>
<dbReference type="InterPro" id="IPR036388">
    <property type="entry name" value="WH-like_DNA-bd_sf"/>
</dbReference>
<dbReference type="InterPro" id="IPR018356">
    <property type="entry name" value="Tscrpt_reg_HTH_DeoR_CS"/>
</dbReference>
<dbReference type="EMBL" id="FOLQ01000008">
    <property type="protein sequence ID" value="SFD86978.1"/>
    <property type="molecule type" value="Genomic_DNA"/>
</dbReference>
<dbReference type="SUPFAM" id="SSF46785">
    <property type="entry name" value="Winged helix' DNA-binding domain"/>
    <property type="match status" value="1"/>
</dbReference>
<dbReference type="PROSITE" id="PS00894">
    <property type="entry name" value="HTH_DEOR_1"/>
    <property type="match status" value="1"/>
</dbReference>
<dbReference type="AlphaFoldDB" id="A0A1I1VY22"/>
<organism evidence="5 6">
    <name type="scientific">Spirosoma endophyticum</name>
    <dbReference type="NCBI Taxonomy" id="662367"/>
    <lineage>
        <taxon>Bacteria</taxon>
        <taxon>Pseudomonadati</taxon>
        <taxon>Bacteroidota</taxon>
        <taxon>Cytophagia</taxon>
        <taxon>Cytophagales</taxon>
        <taxon>Cytophagaceae</taxon>
        <taxon>Spirosoma</taxon>
    </lineage>
</organism>
<dbReference type="SMART" id="SM01134">
    <property type="entry name" value="DeoRC"/>
    <property type="match status" value="1"/>
</dbReference>
<evidence type="ECO:0000256" key="2">
    <source>
        <dbReference type="ARBA" id="ARBA00023125"/>
    </source>
</evidence>
<name>A0A1I1VY22_9BACT</name>
<evidence type="ECO:0000313" key="5">
    <source>
        <dbReference type="EMBL" id="SFD86978.1"/>
    </source>
</evidence>
<proteinExistence type="predicted"/>
<keyword evidence="2" id="KW-0238">DNA-binding</keyword>
<dbReference type="InterPro" id="IPR050313">
    <property type="entry name" value="Carb_Metab_HTH_regulators"/>
</dbReference>
<dbReference type="SUPFAM" id="SSF100950">
    <property type="entry name" value="NagB/RpiA/CoA transferase-like"/>
    <property type="match status" value="1"/>
</dbReference>
<dbReference type="RefSeq" id="WP_093829275.1">
    <property type="nucleotide sequence ID" value="NZ_FOLQ01000008.1"/>
</dbReference>
<dbReference type="STRING" id="662367.SAMN05216167_1084"/>
<accession>A0A1I1VY22</accession>
<dbReference type="PRINTS" id="PR00037">
    <property type="entry name" value="HTHLACR"/>
</dbReference>
<evidence type="ECO:0000313" key="6">
    <source>
        <dbReference type="Proteomes" id="UP000198598"/>
    </source>
</evidence>
<dbReference type="Pfam" id="PF00455">
    <property type="entry name" value="DeoRC"/>
    <property type="match status" value="1"/>
</dbReference>
<dbReference type="InterPro" id="IPR014036">
    <property type="entry name" value="DeoR-like_C"/>
</dbReference>
<evidence type="ECO:0000256" key="1">
    <source>
        <dbReference type="ARBA" id="ARBA00023015"/>
    </source>
</evidence>
<feature type="domain" description="HTH deoR-type" evidence="4">
    <location>
        <begin position="3"/>
        <end position="58"/>
    </location>
</feature>
<dbReference type="InterPro" id="IPR001034">
    <property type="entry name" value="DeoR_HTH"/>
</dbReference>
<dbReference type="Gene3D" id="3.40.50.1360">
    <property type="match status" value="1"/>
</dbReference>
<keyword evidence="3" id="KW-0804">Transcription</keyword>
<evidence type="ECO:0000256" key="3">
    <source>
        <dbReference type="ARBA" id="ARBA00023163"/>
    </source>
</evidence>
<dbReference type="SMART" id="SM00420">
    <property type="entry name" value="HTH_DEOR"/>
    <property type="match status" value="1"/>
</dbReference>
<evidence type="ECO:0000259" key="4">
    <source>
        <dbReference type="PROSITE" id="PS51000"/>
    </source>
</evidence>
<dbReference type="PROSITE" id="PS51000">
    <property type="entry name" value="HTH_DEOR_2"/>
    <property type="match status" value="1"/>
</dbReference>
<dbReference type="PANTHER" id="PTHR30363:SF44">
    <property type="entry name" value="AGA OPERON TRANSCRIPTIONAL REPRESSOR-RELATED"/>
    <property type="match status" value="1"/>
</dbReference>
<dbReference type="Gene3D" id="1.10.10.10">
    <property type="entry name" value="Winged helix-like DNA-binding domain superfamily/Winged helix DNA-binding domain"/>
    <property type="match status" value="1"/>
</dbReference>
<protein>
    <submittedName>
        <fullName evidence="5">Transcriptional regulator, DeoR family</fullName>
    </submittedName>
</protein>
<gene>
    <name evidence="5" type="ORF">SAMN05216167_1084</name>
</gene>
<keyword evidence="6" id="KW-1185">Reference proteome</keyword>
<dbReference type="GO" id="GO:0003677">
    <property type="term" value="F:DNA binding"/>
    <property type="evidence" value="ECO:0007669"/>
    <property type="project" value="UniProtKB-KW"/>
</dbReference>
<dbReference type="Pfam" id="PF08220">
    <property type="entry name" value="HTH_DeoR"/>
    <property type="match status" value="1"/>
</dbReference>
<dbReference type="InterPro" id="IPR036390">
    <property type="entry name" value="WH_DNA-bd_sf"/>
</dbReference>